<dbReference type="EMBL" id="CP017599">
    <property type="protein sequence ID" value="AOX00949.1"/>
    <property type="molecule type" value="Genomic_DNA"/>
</dbReference>
<evidence type="ECO:0000256" key="1">
    <source>
        <dbReference type="SAM" id="MobiDB-lite"/>
    </source>
</evidence>
<organism evidence="2 3">
    <name type="scientific">Moorena producens PAL-8-15-08-1</name>
    <dbReference type="NCBI Taxonomy" id="1458985"/>
    <lineage>
        <taxon>Bacteria</taxon>
        <taxon>Bacillati</taxon>
        <taxon>Cyanobacteriota</taxon>
        <taxon>Cyanophyceae</taxon>
        <taxon>Coleofasciculales</taxon>
        <taxon>Coleofasciculaceae</taxon>
        <taxon>Moorena</taxon>
    </lineage>
</organism>
<feature type="compositionally biased region" description="Low complexity" evidence="1">
    <location>
        <begin position="235"/>
        <end position="254"/>
    </location>
</feature>
<feature type="region of interest" description="Disordered" evidence="1">
    <location>
        <begin position="212"/>
        <end position="254"/>
    </location>
</feature>
<name>A0A1D8TTI9_9CYAN</name>
<evidence type="ECO:0000313" key="2">
    <source>
        <dbReference type="EMBL" id="AOX00949.1"/>
    </source>
</evidence>
<protein>
    <submittedName>
        <fullName evidence="2">Uncharacterized protein</fullName>
    </submittedName>
</protein>
<dbReference type="Proteomes" id="UP000177870">
    <property type="component" value="Chromosome"/>
</dbReference>
<reference evidence="3" key="1">
    <citation type="submission" date="2016-10" db="EMBL/GenBank/DDBJ databases">
        <title>Comparative genomics uncovers the prolific and rare metabolic potential of the cyanobacterial genus Moorea.</title>
        <authorList>
            <person name="Leao T."/>
            <person name="Castelao G."/>
            <person name="Korobeynikov A."/>
            <person name="Monroe E.A."/>
            <person name="Podell S."/>
            <person name="Glukhov E."/>
            <person name="Allen E."/>
            <person name="Gerwick W.H."/>
            <person name="Gerwick L."/>
        </authorList>
    </citation>
    <scope>NUCLEOTIDE SEQUENCE [LARGE SCALE GENOMIC DNA]</scope>
    <source>
        <strain evidence="3">PAL-8-15-08-1</strain>
    </source>
</reference>
<proteinExistence type="predicted"/>
<dbReference type="KEGG" id="mpro:BJP34_17180"/>
<accession>A0A1D8TTI9</accession>
<gene>
    <name evidence="2" type="ORF">BJP34_17180</name>
</gene>
<dbReference type="AlphaFoldDB" id="A0A1D8TTI9"/>
<sequence>MLMRFYQFLSQTVRSLYSNSQGTVLLMLMALCVSCSPKESPDLELELSVKAASRPGAYTVSGTSNLPNQSQIAVAAIRYLRPTQQPLFGSNPLGTYSILDRQVVEVNDQGQWQARLKLWEVAPDGRLQEAWQINQSQGRFSVSPNNSVSFVATYEPYGQVGRTEEQQPQIPKMEGDLVRFNNDGQAYVKASYTLPIGLPSGRKSVPSIRAAERNGGWGNRSELKPQPSVSGSIRPLTNLTNQNNTPLSPSEFFR</sequence>
<evidence type="ECO:0000313" key="3">
    <source>
        <dbReference type="Proteomes" id="UP000177870"/>
    </source>
</evidence>